<dbReference type="PANTHER" id="PTHR30290:SF83">
    <property type="entry name" value="ABC TRANSPORTER SUBSTRATE-BINDING PROTEIN"/>
    <property type="match status" value="1"/>
</dbReference>
<dbReference type="AlphaFoldDB" id="A0A1M5J5M0"/>
<gene>
    <name evidence="2" type="ORF">SAMN05444351_2357</name>
</gene>
<dbReference type="EMBL" id="FQVX01000002">
    <property type="protein sequence ID" value="SHG35842.1"/>
    <property type="molecule type" value="Genomic_DNA"/>
</dbReference>
<evidence type="ECO:0000313" key="2">
    <source>
        <dbReference type="EMBL" id="SHG35842.1"/>
    </source>
</evidence>
<evidence type="ECO:0000259" key="1">
    <source>
        <dbReference type="Pfam" id="PF00496"/>
    </source>
</evidence>
<dbReference type="STRING" id="1070870.SAMN05444351_2357"/>
<accession>A0A1M5J5M0</accession>
<reference evidence="2 3" key="1">
    <citation type="submission" date="2016-11" db="EMBL/GenBank/DDBJ databases">
        <authorList>
            <person name="Jaros S."/>
            <person name="Januszkiewicz K."/>
            <person name="Wedrychowicz H."/>
        </authorList>
    </citation>
    <scope>NUCLEOTIDE SEQUENCE [LARGE SCALE GENOMIC DNA]</scope>
    <source>
        <strain evidence="2 3">DSM 45408</strain>
    </source>
</reference>
<keyword evidence="3" id="KW-1185">Reference proteome</keyword>
<evidence type="ECO:0000313" key="3">
    <source>
        <dbReference type="Proteomes" id="UP000184471"/>
    </source>
</evidence>
<dbReference type="Gene3D" id="3.10.105.10">
    <property type="entry name" value="Dipeptide-binding Protein, Domain 3"/>
    <property type="match status" value="1"/>
</dbReference>
<dbReference type="SUPFAM" id="SSF53850">
    <property type="entry name" value="Periplasmic binding protein-like II"/>
    <property type="match status" value="1"/>
</dbReference>
<sequence>MGWVGSTLQRPPRSSRLPGWLTGTAGRVLGLALVVLLVVAVAVSCSGGGDGDAGVPVLGDGPDAGVQDVRSPSEETGGTLRVVAGEIDSLDPQRSYRPGVWNLMRLYARTLVTYSSEPGATADLAPDLATDLGSTPDGGLTWTFTLRQGARFENGRAITSRDVKYGIERSFASDVIVGGPTYTVELLDDPANPYAGPYQDEDPAKLSLAAIETPDDATIVFRLRTARPDFPYVLALPSSSPVPIENDTGAAYGADPVSSGPYAVTTVDAETGIVLDRNPQWDPATDEVRTALPDRVVVRTGLSSLERDQALLAGSADLDISGSGVHLATGARLAEGAGGEVPLTDRVDDVPSGAVRLLALPTDVAPMTDPNCRAAVAAAIDRTAVQEVAGGPERAVRTSRLWPAALPAGPEEEDPGADVAAAREALAACGQPEGFSTVLAVPDAEASVAVAETVATQLAEVGITAEVRPLPAASFYATDVGSPDNVARNGYGIVLATWTADFPTPGSFLVPLVDGRSVSLVGNTNYARLTDPALSAAVDAARAASDPAADPAAAATAWRDVATAARATGAYVPLVESRVQLLAGQRLRNAVVMRPYVGYDLATAGVR</sequence>
<name>A0A1M5J5M0_9ACTN</name>
<dbReference type="Pfam" id="PF00496">
    <property type="entry name" value="SBP_bac_5"/>
    <property type="match status" value="1"/>
</dbReference>
<dbReference type="InterPro" id="IPR030678">
    <property type="entry name" value="Peptide/Ni-bd"/>
</dbReference>
<protein>
    <submittedName>
        <fullName evidence="2">Peptide/nickel transport system substrate-binding protein</fullName>
    </submittedName>
</protein>
<dbReference type="PANTHER" id="PTHR30290">
    <property type="entry name" value="PERIPLASMIC BINDING COMPONENT OF ABC TRANSPORTER"/>
    <property type="match status" value="1"/>
</dbReference>
<dbReference type="GO" id="GO:0015833">
    <property type="term" value="P:peptide transport"/>
    <property type="evidence" value="ECO:0007669"/>
    <property type="project" value="TreeGrafter"/>
</dbReference>
<dbReference type="CDD" id="cd08506">
    <property type="entry name" value="PBP2_clavulanate_OppA2"/>
    <property type="match status" value="1"/>
</dbReference>
<dbReference type="Gene3D" id="3.40.190.10">
    <property type="entry name" value="Periplasmic binding protein-like II"/>
    <property type="match status" value="1"/>
</dbReference>
<organism evidence="2 3">
    <name type="scientific">Geodermatophilus nigrescens</name>
    <dbReference type="NCBI Taxonomy" id="1070870"/>
    <lineage>
        <taxon>Bacteria</taxon>
        <taxon>Bacillati</taxon>
        <taxon>Actinomycetota</taxon>
        <taxon>Actinomycetes</taxon>
        <taxon>Geodermatophilales</taxon>
        <taxon>Geodermatophilaceae</taxon>
        <taxon>Geodermatophilus</taxon>
    </lineage>
</organism>
<dbReference type="PIRSF" id="PIRSF002741">
    <property type="entry name" value="MppA"/>
    <property type="match status" value="1"/>
</dbReference>
<dbReference type="InterPro" id="IPR000914">
    <property type="entry name" value="SBP_5_dom"/>
</dbReference>
<proteinExistence type="predicted"/>
<dbReference type="GO" id="GO:0042597">
    <property type="term" value="C:periplasmic space"/>
    <property type="evidence" value="ECO:0007669"/>
    <property type="project" value="UniProtKB-ARBA"/>
</dbReference>
<dbReference type="GO" id="GO:0043190">
    <property type="term" value="C:ATP-binding cassette (ABC) transporter complex"/>
    <property type="evidence" value="ECO:0007669"/>
    <property type="project" value="InterPro"/>
</dbReference>
<feature type="domain" description="Solute-binding protein family 5" evidence="1">
    <location>
        <begin position="124"/>
        <end position="515"/>
    </location>
</feature>
<dbReference type="InterPro" id="IPR039424">
    <property type="entry name" value="SBP_5"/>
</dbReference>
<dbReference type="Proteomes" id="UP000184471">
    <property type="component" value="Unassembled WGS sequence"/>
</dbReference>
<dbReference type="GO" id="GO:1904680">
    <property type="term" value="F:peptide transmembrane transporter activity"/>
    <property type="evidence" value="ECO:0007669"/>
    <property type="project" value="TreeGrafter"/>
</dbReference>